<feature type="region of interest" description="Disordered" evidence="2">
    <location>
        <begin position="182"/>
        <end position="215"/>
    </location>
</feature>
<dbReference type="Gene3D" id="2.60.40.3500">
    <property type="match status" value="1"/>
</dbReference>
<dbReference type="EMBL" id="CP021780">
    <property type="protein sequence ID" value="ASA22859.1"/>
    <property type="molecule type" value="Genomic_DNA"/>
</dbReference>
<organism evidence="4 5">
    <name type="scientific">Paenibacillus donghaensis</name>
    <dbReference type="NCBI Taxonomy" id="414771"/>
    <lineage>
        <taxon>Bacteria</taxon>
        <taxon>Bacillati</taxon>
        <taxon>Bacillota</taxon>
        <taxon>Bacilli</taxon>
        <taxon>Bacillales</taxon>
        <taxon>Paenibacillaceae</taxon>
        <taxon>Paenibacillus</taxon>
    </lineage>
</organism>
<evidence type="ECO:0000313" key="5">
    <source>
        <dbReference type="Proteomes" id="UP000249890"/>
    </source>
</evidence>
<dbReference type="CDD" id="cd02696">
    <property type="entry name" value="MurNAc-LAA"/>
    <property type="match status" value="1"/>
</dbReference>
<dbReference type="PANTHER" id="PTHR30404">
    <property type="entry name" value="N-ACETYLMURAMOYL-L-ALANINE AMIDASE"/>
    <property type="match status" value="1"/>
</dbReference>
<dbReference type="Gene3D" id="3.40.630.40">
    <property type="entry name" value="Zn-dependent exopeptidases"/>
    <property type="match status" value="1"/>
</dbReference>
<sequence length="564" mass="58627">MENGVVSGNSMCPQLAEGEKRMRRTSYRVLLLLLLPLLLLSFTGREAAAAAGPGKIIMDNRELPLPSGIVLENVDGSVMIPIRVVVENLGFEVLWEQKSRVVTVQQAGKSVALAVGSKQATSGGVSLDLNAAPKQSGGTVLVPIRFIGEQFGLKVGWDNKDKTVYLTGSGAAVNESVTEAGSLGTTAGTSAPELAVNTPQPSAVPSPTPGATASQVPVNGTATQTPAPIEYLPGSSASPLPQDGNTAVEAPLVKGAIFAENQLIIAASGGVTPVVTKITGPDRIVVDFPGANFAADFTGSGLLPQAGSNGGYQGKLDISGYPGITDIRYALFTVSPPTVRFVIETLADQPYMLSTDAATGLVTIDLNVDAVSSAPADLALNGKPVVVLDAGHGGSQPGAISVSKKQEKDFNFAVIRKAGAVLEAEGLVQVVYTRSEDITLSLADRVKIAETAKASLFVSVHANAMPSTIKNWSKVTGSETYYSRSDSLPLARIMHKHLVAGTGLKDNGIRSKSLHVTRETSMPAVLLEAGYLTNTSDDVLLYSEALQDRLAGEIAAGIKEYLGL</sequence>
<dbReference type="Pfam" id="PF07833">
    <property type="entry name" value="Cu_amine_oxidN1"/>
    <property type="match status" value="1"/>
</dbReference>
<feature type="domain" description="MurNAc-LAA" evidence="3">
    <location>
        <begin position="446"/>
        <end position="559"/>
    </location>
</feature>
<evidence type="ECO:0000256" key="1">
    <source>
        <dbReference type="ARBA" id="ARBA00022801"/>
    </source>
</evidence>
<dbReference type="InterPro" id="IPR050695">
    <property type="entry name" value="N-acetylmuramoyl_amidase_3"/>
</dbReference>
<dbReference type="InterPro" id="IPR012854">
    <property type="entry name" value="Cu_amine_oxidase-like_N"/>
</dbReference>
<dbReference type="Pfam" id="PF11741">
    <property type="entry name" value="AMIN"/>
    <property type="match status" value="1"/>
</dbReference>
<proteinExistence type="predicted"/>
<dbReference type="AlphaFoldDB" id="A0A2Z2KKF6"/>
<dbReference type="InterPro" id="IPR021731">
    <property type="entry name" value="AMIN_dom"/>
</dbReference>
<keyword evidence="5" id="KW-1185">Reference proteome</keyword>
<dbReference type="Proteomes" id="UP000249890">
    <property type="component" value="Chromosome"/>
</dbReference>
<reference evidence="4 5" key="1">
    <citation type="submission" date="2017-06" db="EMBL/GenBank/DDBJ databases">
        <title>Complete genome sequence of Paenibacillus donghaensis KCTC 13049T isolated from East Sea sediment, South Korea.</title>
        <authorList>
            <person name="Jung B.K."/>
            <person name="Hong S.-J."/>
            <person name="Shin J.-H."/>
        </authorList>
    </citation>
    <scope>NUCLEOTIDE SEQUENCE [LARGE SCALE GENOMIC DNA]</scope>
    <source>
        <strain evidence="4 5">KCTC 13049</strain>
    </source>
</reference>
<evidence type="ECO:0000313" key="4">
    <source>
        <dbReference type="EMBL" id="ASA22859.1"/>
    </source>
</evidence>
<evidence type="ECO:0000259" key="3">
    <source>
        <dbReference type="SMART" id="SM00646"/>
    </source>
</evidence>
<dbReference type="GO" id="GO:0030288">
    <property type="term" value="C:outer membrane-bounded periplasmic space"/>
    <property type="evidence" value="ECO:0007669"/>
    <property type="project" value="TreeGrafter"/>
</dbReference>
<dbReference type="PANTHER" id="PTHR30404:SF0">
    <property type="entry name" value="N-ACETYLMURAMOYL-L-ALANINE AMIDASE AMIC"/>
    <property type="match status" value="1"/>
</dbReference>
<keyword evidence="1" id="KW-0378">Hydrolase</keyword>
<gene>
    <name evidence="4" type="ORF">B9T62_19860</name>
</gene>
<dbReference type="GO" id="GO:0008745">
    <property type="term" value="F:N-acetylmuramoyl-L-alanine amidase activity"/>
    <property type="evidence" value="ECO:0007669"/>
    <property type="project" value="InterPro"/>
</dbReference>
<dbReference type="InterPro" id="IPR002508">
    <property type="entry name" value="MurNAc-LAA_cat"/>
</dbReference>
<dbReference type="Pfam" id="PF01520">
    <property type="entry name" value="Amidase_3"/>
    <property type="match status" value="1"/>
</dbReference>
<dbReference type="SMART" id="SM00646">
    <property type="entry name" value="Ami_3"/>
    <property type="match status" value="1"/>
</dbReference>
<dbReference type="KEGG" id="pdh:B9T62_19860"/>
<dbReference type="SUPFAM" id="SSF53187">
    <property type="entry name" value="Zn-dependent exopeptidases"/>
    <property type="match status" value="1"/>
</dbReference>
<dbReference type="InterPro" id="IPR036582">
    <property type="entry name" value="Mao_N_sf"/>
</dbReference>
<dbReference type="GO" id="GO:0009253">
    <property type="term" value="P:peptidoglycan catabolic process"/>
    <property type="evidence" value="ECO:0007669"/>
    <property type="project" value="InterPro"/>
</dbReference>
<evidence type="ECO:0000256" key="2">
    <source>
        <dbReference type="SAM" id="MobiDB-lite"/>
    </source>
</evidence>
<dbReference type="SUPFAM" id="SSF55383">
    <property type="entry name" value="Copper amine oxidase, domain N"/>
    <property type="match status" value="1"/>
</dbReference>
<dbReference type="OrthoDB" id="9763643at2"/>
<dbReference type="Gene3D" id="3.30.457.10">
    <property type="entry name" value="Copper amine oxidase-like, N-terminal domain"/>
    <property type="match status" value="1"/>
</dbReference>
<protein>
    <recommendedName>
        <fullName evidence="3">MurNAc-LAA domain-containing protein</fullName>
    </recommendedName>
</protein>
<name>A0A2Z2KKF6_9BACL</name>
<accession>A0A2Z2KKF6</accession>